<dbReference type="GO" id="GO:0006352">
    <property type="term" value="P:DNA-templated transcription initiation"/>
    <property type="evidence" value="ECO:0007669"/>
    <property type="project" value="InterPro"/>
</dbReference>
<evidence type="ECO:0000259" key="1">
    <source>
        <dbReference type="Pfam" id="PF07638"/>
    </source>
</evidence>
<dbReference type="EMBL" id="CP155447">
    <property type="protein sequence ID" value="XBH05094.1"/>
    <property type="molecule type" value="Genomic_DNA"/>
</dbReference>
<sequence>MLRVRAGDENAARELVRHYEGVIRREVRLRLEDRRLLRLFDSMDISQSVLTSFFARASSGQFDLETPQQLVGLLIGMTRNKLAFQVRRQRARRRDNRLVAGTPVEDLRVESTSPGPSQLAADHDLIAAVRHRLKDEELRIVDLRAEGMEWLEIAKRLGGSPQARRMQLARAVLRVTKALHLDDDRHA</sequence>
<evidence type="ECO:0000313" key="2">
    <source>
        <dbReference type="EMBL" id="XBH05094.1"/>
    </source>
</evidence>
<accession>A0AAU7CJA0</accession>
<dbReference type="SUPFAM" id="SSF88946">
    <property type="entry name" value="Sigma2 domain of RNA polymerase sigma factors"/>
    <property type="match status" value="1"/>
</dbReference>
<dbReference type="GO" id="GO:0003700">
    <property type="term" value="F:DNA-binding transcription factor activity"/>
    <property type="evidence" value="ECO:0007669"/>
    <property type="project" value="InterPro"/>
</dbReference>
<feature type="domain" description="RNA polymerase sigma-70 ECF-like HTH" evidence="1">
    <location>
        <begin position="3"/>
        <end position="174"/>
    </location>
</feature>
<dbReference type="Pfam" id="PF07638">
    <property type="entry name" value="Sigma70_ECF"/>
    <property type="match status" value="1"/>
</dbReference>
<gene>
    <name evidence="2" type="ORF">V5E97_03480</name>
</gene>
<protein>
    <submittedName>
        <fullName evidence="2">ECF-type sigma factor</fullName>
    </submittedName>
</protein>
<dbReference type="Gene3D" id="1.10.1740.10">
    <property type="match status" value="1"/>
</dbReference>
<organism evidence="2">
    <name type="scientific">Singulisphaera sp. Ch08</name>
    <dbReference type="NCBI Taxonomy" id="3120278"/>
    <lineage>
        <taxon>Bacteria</taxon>
        <taxon>Pseudomonadati</taxon>
        <taxon>Planctomycetota</taxon>
        <taxon>Planctomycetia</taxon>
        <taxon>Isosphaerales</taxon>
        <taxon>Isosphaeraceae</taxon>
        <taxon>Singulisphaera</taxon>
    </lineage>
</organism>
<reference evidence="2" key="1">
    <citation type="submission" date="2024-05" db="EMBL/GenBank/DDBJ databases">
        <title>Planctomycetes of the genus Singulisphaera possess chitinolytic capabilities.</title>
        <authorList>
            <person name="Ivanova A."/>
        </authorList>
    </citation>
    <scope>NUCLEOTIDE SEQUENCE</scope>
    <source>
        <strain evidence="2">Ch08T</strain>
    </source>
</reference>
<dbReference type="InterPro" id="IPR053812">
    <property type="entry name" value="HTH_Sigma70_ECF-like"/>
</dbReference>
<proteinExistence type="predicted"/>
<dbReference type="InterPro" id="IPR013325">
    <property type="entry name" value="RNA_pol_sigma_r2"/>
</dbReference>
<name>A0AAU7CJA0_9BACT</name>
<dbReference type="RefSeq" id="WP_406697893.1">
    <property type="nucleotide sequence ID" value="NZ_CP155447.1"/>
</dbReference>
<dbReference type="AlphaFoldDB" id="A0AAU7CJA0"/>